<evidence type="ECO:0008006" key="4">
    <source>
        <dbReference type="Google" id="ProtNLM"/>
    </source>
</evidence>
<dbReference type="Proteomes" id="UP000092498">
    <property type="component" value="Chromosome"/>
</dbReference>
<keyword evidence="1" id="KW-0472">Membrane</keyword>
<reference evidence="2 3" key="1">
    <citation type="submission" date="2015-11" db="EMBL/GenBank/DDBJ databases">
        <title>Whole-Genome Sequence of Candidatus Oderbacter manganicum from the National Park Lower Oder Valley, Germany.</title>
        <authorList>
            <person name="Braun B."/>
            <person name="Liere K."/>
            <person name="Szewzyk U."/>
        </authorList>
    </citation>
    <scope>NUCLEOTIDE SEQUENCE [LARGE SCALE GENOMIC DNA]</scope>
    <source>
        <strain evidence="2 3">OTSz_A_272</strain>
    </source>
</reference>
<dbReference type="EMBL" id="CP013244">
    <property type="protein sequence ID" value="ANP46324.1"/>
    <property type="molecule type" value="Genomic_DNA"/>
</dbReference>
<keyword evidence="1" id="KW-0812">Transmembrane</keyword>
<sequence>MFGDMTRELPSVGWAGFLDTEALGQSFLSLVLAIFLGAVIAFHPTTARTVDTREEAELPKVLIMYALVGAVVGEIVLQYGMVVGFVIFGLGGLMRFRTDAASTRDTGRLIMVTLIGLISGLNLPHFAVMAAAFSWLLIYAFDGRPVCELEVSEIPKGKVKEAAEAYRVELAKLGCKVISEDRSFTKNRVIFVLRAPRNQTETRMTAALCEHVPAEVRGEIDWEVE</sequence>
<evidence type="ECO:0000256" key="1">
    <source>
        <dbReference type="SAM" id="Phobius"/>
    </source>
</evidence>
<dbReference type="RefSeq" id="WP_066771161.1">
    <property type="nucleotide sequence ID" value="NZ_CP013244.1"/>
</dbReference>
<gene>
    <name evidence="2" type="ORF">ATE48_10550</name>
</gene>
<dbReference type="InParanoid" id="A0A1B1AID2"/>
<dbReference type="OrthoDB" id="7703998at2"/>
<dbReference type="AlphaFoldDB" id="A0A1B1AID2"/>
<evidence type="ECO:0000313" key="3">
    <source>
        <dbReference type="Proteomes" id="UP000092498"/>
    </source>
</evidence>
<keyword evidence="3" id="KW-1185">Reference proteome</keyword>
<organism evidence="2 3">
    <name type="scientific">Candidatus Viadribacter manganicus</name>
    <dbReference type="NCBI Taxonomy" id="1759059"/>
    <lineage>
        <taxon>Bacteria</taxon>
        <taxon>Pseudomonadati</taxon>
        <taxon>Pseudomonadota</taxon>
        <taxon>Alphaproteobacteria</taxon>
        <taxon>Hyphomonadales</taxon>
        <taxon>Hyphomonadaceae</taxon>
        <taxon>Candidatus Viadribacter</taxon>
    </lineage>
</organism>
<keyword evidence="1" id="KW-1133">Transmembrane helix</keyword>
<accession>A0A1B1AID2</accession>
<feature type="transmembrane region" description="Helical" evidence="1">
    <location>
        <begin position="110"/>
        <end position="138"/>
    </location>
</feature>
<dbReference type="KEGG" id="cbot:ATE48_10550"/>
<evidence type="ECO:0000313" key="2">
    <source>
        <dbReference type="EMBL" id="ANP46324.1"/>
    </source>
</evidence>
<feature type="transmembrane region" description="Helical" evidence="1">
    <location>
        <begin position="22"/>
        <end position="42"/>
    </location>
</feature>
<protein>
    <recommendedName>
        <fullName evidence="4">DUF4956 domain-containing protein</fullName>
    </recommendedName>
</protein>
<proteinExistence type="predicted"/>
<feature type="transmembrane region" description="Helical" evidence="1">
    <location>
        <begin position="62"/>
        <end position="90"/>
    </location>
</feature>
<name>A0A1B1AID2_9PROT</name>